<dbReference type="AlphaFoldDB" id="A0A6C0BJE9"/>
<accession>A0A6C0BJE9</accession>
<evidence type="ECO:0000256" key="1">
    <source>
        <dbReference type="SAM" id="Phobius"/>
    </source>
</evidence>
<protein>
    <submittedName>
        <fullName evidence="2">Uncharacterized protein</fullName>
    </submittedName>
</protein>
<keyword evidence="1" id="KW-0472">Membrane</keyword>
<organism evidence="2">
    <name type="scientific">viral metagenome</name>
    <dbReference type="NCBI Taxonomy" id="1070528"/>
    <lineage>
        <taxon>unclassified sequences</taxon>
        <taxon>metagenomes</taxon>
        <taxon>organismal metagenomes</taxon>
    </lineage>
</organism>
<keyword evidence="1" id="KW-0812">Transmembrane</keyword>
<evidence type="ECO:0000313" key="2">
    <source>
        <dbReference type="EMBL" id="QHS91834.1"/>
    </source>
</evidence>
<reference evidence="2" key="1">
    <citation type="journal article" date="2020" name="Nature">
        <title>Giant virus diversity and host interactions through global metagenomics.</title>
        <authorList>
            <person name="Schulz F."/>
            <person name="Roux S."/>
            <person name="Paez-Espino D."/>
            <person name="Jungbluth S."/>
            <person name="Walsh D.A."/>
            <person name="Denef V.J."/>
            <person name="McMahon K.D."/>
            <person name="Konstantinidis K.T."/>
            <person name="Eloe-Fadrosh E.A."/>
            <person name="Kyrpides N.C."/>
            <person name="Woyke T."/>
        </authorList>
    </citation>
    <scope>NUCLEOTIDE SEQUENCE</scope>
    <source>
        <strain evidence="2">GVMAG-M-3300013006-15</strain>
    </source>
</reference>
<feature type="transmembrane region" description="Helical" evidence="1">
    <location>
        <begin position="46"/>
        <end position="67"/>
    </location>
</feature>
<sequence>MNYLLKSKYALYSAVVFFLFANPYTYTLTQGFFGSILHIATNDCPTVYGIFFHTFLFFLAMFGLMTVPSLATGQ</sequence>
<name>A0A6C0BJE9_9ZZZZ</name>
<keyword evidence="1" id="KW-1133">Transmembrane helix</keyword>
<feature type="transmembrane region" description="Helical" evidence="1">
    <location>
        <begin position="9"/>
        <end position="26"/>
    </location>
</feature>
<proteinExistence type="predicted"/>
<dbReference type="EMBL" id="MN739164">
    <property type="protein sequence ID" value="QHS91834.1"/>
    <property type="molecule type" value="Genomic_DNA"/>
</dbReference>